<evidence type="ECO:0000313" key="2">
    <source>
        <dbReference type="Proteomes" id="UP001377168"/>
    </source>
</evidence>
<organism evidence="1 2">
    <name type="scientific">Streptomyces achmelvichensis</name>
    <dbReference type="NCBI Taxonomy" id="3134111"/>
    <lineage>
        <taxon>Bacteria</taxon>
        <taxon>Bacillati</taxon>
        <taxon>Actinomycetota</taxon>
        <taxon>Actinomycetes</taxon>
        <taxon>Kitasatosporales</taxon>
        <taxon>Streptomycetaceae</taxon>
        <taxon>Streptomyces</taxon>
    </lineage>
</organism>
<keyword evidence="2" id="KW-1185">Reference proteome</keyword>
<proteinExistence type="predicted"/>
<name>A0ACC6PMW6_9ACTN</name>
<evidence type="ECO:0000313" key="1">
    <source>
        <dbReference type="EMBL" id="MEJ8632749.1"/>
    </source>
</evidence>
<comment type="caution">
    <text evidence="1">The sequence shown here is derived from an EMBL/GenBank/DDBJ whole genome shotgun (WGS) entry which is preliminary data.</text>
</comment>
<reference evidence="1" key="1">
    <citation type="submission" date="2024-03" db="EMBL/GenBank/DDBJ databases">
        <title>Novel Streptomyces species of biotechnological and ecological value are a feature of Machair soil.</title>
        <authorList>
            <person name="Prole J.R."/>
            <person name="Goodfellow M."/>
            <person name="Allenby N."/>
            <person name="Ward A.C."/>
        </authorList>
    </citation>
    <scope>NUCLEOTIDE SEQUENCE</scope>
    <source>
        <strain evidence="1">MS2.AVA.5</strain>
    </source>
</reference>
<gene>
    <name evidence="1" type="ORF">WKI67_05000</name>
</gene>
<dbReference type="Proteomes" id="UP001377168">
    <property type="component" value="Unassembled WGS sequence"/>
</dbReference>
<protein>
    <submittedName>
        <fullName evidence="1">Uncharacterized protein</fullName>
    </submittedName>
</protein>
<dbReference type="EMBL" id="JBBKAJ010000022">
    <property type="protein sequence ID" value="MEJ8632749.1"/>
    <property type="molecule type" value="Genomic_DNA"/>
</dbReference>
<accession>A0ACC6PMW6</accession>
<sequence length="295" mass="33038">MSEDSELRPPEPETVKQQGWVDLNGTSGLFKVVIAQASFIAALMFYLGAIYSSSYYGYFHLSLSTLNFGFSQLVLQSLHLLKLEALVVIVILLIVAGAPWVRTHTPPSGRVTHYVSRASAAAARFHLLITVAGLVLLIMWPYIQPYGWVAPLTIACGLLMGQCRDARGHRPEGFRRRAVPIFGAGVFLFWTLTQVALQQGEQDAQMRARHVNRWTGVLVLSTTPLSLPTDSVPKEVLPGHVLHRYRYSDLRLLAERDGRYFVVPRTWNARTDAIYIIRESDSIWMALTPGTLQPH</sequence>